<evidence type="ECO:0000313" key="6">
    <source>
        <dbReference type="Proteomes" id="UP000045706"/>
    </source>
</evidence>
<gene>
    <name evidence="3" type="ORF">BN1708_013147</name>
    <name evidence="4" type="ORF">BN1723_013060</name>
</gene>
<feature type="non-terminal residue" evidence="4">
    <location>
        <position position="580"/>
    </location>
</feature>
<evidence type="ECO:0000313" key="3">
    <source>
        <dbReference type="EMBL" id="CRK21521.1"/>
    </source>
</evidence>
<sequence>MSVQEGLVLSQPPIYDCFNDRPEIEPNCDIAGLGILVGFLAPAYLALIIITVHYLVAFDQNKNPDHGMVGSDQDCEMQRLRPSRVQSSNQPVTSPTNAVAELNSEESIQRRNEADCSSSSQPTSLGLREEMTIPQSDRDLPDHQTVCNYEAESDEEWSPNPIDQFILGSRLTFCDGQSITGLAILSSAFATLGGPSGIPAYQWQIAAHLAWLANITHLVGLTFLRDYLRQRPLHRNVRQVPTTILQLLLLVALFPTGWFNWLYSDRHEGANPASPSSYARCFFNVQTATQRALDSSDMRVGFPEGSGSSTVFSILFLSMSFGIRLIKLSRRGSDFFRDVIRRNARRKLLQLAVDTTARFKPTSPRLNFVRQYFFVNPIIAILMTARIHTDVVTSTFSEVMLAWVAVLWVTIRIVATRASVQLDENGFTFGEIIAVLLLTGPTIAAATASLLRGWEKGLLFAESLSSLSNTFLTHTIKSTSPCIITKKTLELANKSMSYQAPWTYLIVMTVLWTTIWCLVAIVLAATFFLNLRYVSIVYLFYNSSNIFFFIVMMNLFGTATMLGEDVASSDPNGERNSMPS</sequence>
<feature type="transmembrane region" description="Helical" evidence="2">
    <location>
        <begin position="536"/>
        <end position="556"/>
    </location>
</feature>
<evidence type="ECO:0000256" key="2">
    <source>
        <dbReference type="SAM" id="Phobius"/>
    </source>
</evidence>
<dbReference type="PANTHER" id="PTHR37577:SF1">
    <property type="entry name" value="INTEGRAL MEMBRANE PROTEIN"/>
    <property type="match status" value="1"/>
</dbReference>
<feature type="transmembrane region" description="Helical" evidence="2">
    <location>
        <begin position="307"/>
        <end position="326"/>
    </location>
</feature>
<feature type="transmembrane region" description="Helical" evidence="2">
    <location>
        <begin position="368"/>
        <end position="388"/>
    </location>
</feature>
<feature type="compositionally biased region" description="Polar residues" evidence="1">
    <location>
        <begin position="115"/>
        <end position="124"/>
    </location>
</feature>
<keyword evidence="5" id="KW-1185">Reference proteome</keyword>
<dbReference type="EMBL" id="CVQH01012891">
    <property type="protein sequence ID" value="CRK21521.1"/>
    <property type="molecule type" value="Genomic_DNA"/>
</dbReference>
<feature type="transmembrane region" description="Helical" evidence="2">
    <location>
        <begin position="502"/>
        <end position="529"/>
    </location>
</feature>
<feature type="transmembrane region" description="Helical" evidence="2">
    <location>
        <begin position="179"/>
        <end position="199"/>
    </location>
</feature>
<evidence type="ECO:0000256" key="1">
    <source>
        <dbReference type="SAM" id="MobiDB-lite"/>
    </source>
</evidence>
<keyword evidence="2" id="KW-0472">Membrane</keyword>
<evidence type="ECO:0000313" key="5">
    <source>
        <dbReference type="Proteomes" id="UP000044602"/>
    </source>
</evidence>
<reference evidence="5 6" key="1">
    <citation type="submission" date="2015-05" db="EMBL/GenBank/DDBJ databases">
        <authorList>
            <person name="Fogelqvist Johan"/>
        </authorList>
    </citation>
    <scope>NUCLEOTIDE SEQUENCE [LARGE SCALE GENOMIC DNA]</scope>
    <source>
        <strain evidence="3">VL1</strain>
        <strain evidence="4">VL2</strain>
    </source>
</reference>
<accession>A0A0G4LPM4</accession>
<feature type="region of interest" description="Disordered" evidence="1">
    <location>
        <begin position="79"/>
        <end position="127"/>
    </location>
</feature>
<dbReference type="Proteomes" id="UP000045706">
    <property type="component" value="Unassembled WGS sequence"/>
</dbReference>
<feature type="transmembrane region" description="Helical" evidence="2">
    <location>
        <begin position="400"/>
        <end position="420"/>
    </location>
</feature>
<dbReference type="EMBL" id="CVQI01015002">
    <property type="protein sequence ID" value="CRK23640.1"/>
    <property type="molecule type" value="Genomic_DNA"/>
</dbReference>
<keyword evidence="2" id="KW-0812">Transmembrane</keyword>
<organism evidence="4 6">
    <name type="scientific">Verticillium longisporum</name>
    <name type="common">Verticillium dahliae var. longisporum</name>
    <dbReference type="NCBI Taxonomy" id="100787"/>
    <lineage>
        <taxon>Eukaryota</taxon>
        <taxon>Fungi</taxon>
        <taxon>Dikarya</taxon>
        <taxon>Ascomycota</taxon>
        <taxon>Pezizomycotina</taxon>
        <taxon>Sordariomycetes</taxon>
        <taxon>Hypocreomycetidae</taxon>
        <taxon>Glomerellales</taxon>
        <taxon>Plectosphaerellaceae</taxon>
        <taxon>Verticillium</taxon>
    </lineage>
</organism>
<feature type="compositionally biased region" description="Polar residues" evidence="1">
    <location>
        <begin position="84"/>
        <end position="97"/>
    </location>
</feature>
<feature type="transmembrane region" description="Helical" evidence="2">
    <location>
        <begin position="432"/>
        <end position="451"/>
    </location>
</feature>
<protein>
    <submittedName>
        <fullName evidence="4">Uncharacterized protein</fullName>
    </submittedName>
</protein>
<dbReference type="STRING" id="100787.A0A0G4LPM4"/>
<dbReference type="AlphaFoldDB" id="A0A0G4LPM4"/>
<keyword evidence="2" id="KW-1133">Transmembrane helix</keyword>
<dbReference type="InterPro" id="IPR053018">
    <property type="entry name" value="Elsinochrome_Biosynth-Asso"/>
</dbReference>
<proteinExistence type="predicted"/>
<evidence type="ECO:0000313" key="4">
    <source>
        <dbReference type="EMBL" id="CRK23640.1"/>
    </source>
</evidence>
<feature type="transmembrane region" description="Helical" evidence="2">
    <location>
        <begin position="244"/>
        <end position="263"/>
    </location>
</feature>
<dbReference type="PANTHER" id="PTHR37577">
    <property type="entry name" value="INTEGRAL MEMBRANE PROTEIN"/>
    <property type="match status" value="1"/>
</dbReference>
<feature type="transmembrane region" description="Helical" evidence="2">
    <location>
        <begin position="205"/>
        <end position="224"/>
    </location>
</feature>
<dbReference type="Proteomes" id="UP000044602">
    <property type="component" value="Unassembled WGS sequence"/>
</dbReference>
<feature type="transmembrane region" description="Helical" evidence="2">
    <location>
        <begin position="30"/>
        <end position="56"/>
    </location>
</feature>
<name>A0A0G4LPM4_VERLO</name>